<name>A0A1X2GIA4_9FUNG</name>
<keyword evidence="2" id="KW-1185">Reference proteome</keyword>
<dbReference type="OrthoDB" id="2349213at2759"/>
<evidence type="ECO:0000313" key="2">
    <source>
        <dbReference type="Proteomes" id="UP000242146"/>
    </source>
</evidence>
<dbReference type="EMBL" id="MCGT01000013">
    <property type="protein sequence ID" value="ORX54493.1"/>
    <property type="molecule type" value="Genomic_DNA"/>
</dbReference>
<reference evidence="1 2" key="1">
    <citation type="submission" date="2016-07" db="EMBL/GenBank/DDBJ databases">
        <title>Pervasive Adenine N6-methylation of Active Genes in Fungi.</title>
        <authorList>
            <consortium name="DOE Joint Genome Institute"/>
            <person name="Mondo S.J."/>
            <person name="Dannebaum R.O."/>
            <person name="Kuo R.C."/>
            <person name="Labutti K."/>
            <person name="Haridas S."/>
            <person name="Kuo A."/>
            <person name="Salamov A."/>
            <person name="Ahrendt S.R."/>
            <person name="Lipzen A."/>
            <person name="Sullivan W."/>
            <person name="Andreopoulos W.B."/>
            <person name="Clum A."/>
            <person name="Lindquist E."/>
            <person name="Daum C."/>
            <person name="Ramamoorthy G.K."/>
            <person name="Gryganskyi A."/>
            <person name="Culley D."/>
            <person name="Magnuson J.K."/>
            <person name="James T.Y."/>
            <person name="O'Malley M.A."/>
            <person name="Stajich J.E."/>
            <person name="Spatafora J.W."/>
            <person name="Visel A."/>
            <person name="Grigoriev I.V."/>
        </authorList>
    </citation>
    <scope>NUCLEOTIDE SEQUENCE [LARGE SCALE GENOMIC DNA]</scope>
    <source>
        <strain evidence="1 2">NRRL 3301</strain>
    </source>
</reference>
<organism evidence="1 2">
    <name type="scientific">Hesseltinella vesiculosa</name>
    <dbReference type="NCBI Taxonomy" id="101127"/>
    <lineage>
        <taxon>Eukaryota</taxon>
        <taxon>Fungi</taxon>
        <taxon>Fungi incertae sedis</taxon>
        <taxon>Mucoromycota</taxon>
        <taxon>Mucoromycotina</taxon>
        <taxon>Mucoromycetes</taxon>
        <taxon>Mucorales</taxon>
        <taxon>Cunninghamellaceae</taxon>
        <taxon>Hesseltinella</taxon>
    </lineage>
</organism>
<accession>A0A1X2GIA4</accession>
<comment type="caution">
    <text evidence="1">The sequence shown here is derived from an EMBL/GenBank/DDBJ whole genome shotgun (WGS) entry which is preliminary data.</text>
</comment>
<sequence>MIDNAAGSRRRAEALEKSIHLADAQLAVDIRDIARSPGVHSFVPCQPPHIESHEIDAAMDQTCAEDVFVEDIDAIVFASGGALSLYEKHHRTLNSQSPLASKDVGLMMSSDSQFEPDFDDHVVHCLSKYGFTNEPIILDATDELNLEIEGQRFVNAIEHR</sequence>
<gene>
    <name evidence="1" type="ORF">DM01DRAFT_1345660</name>
</gene>
<evidence type="ECO:0000313" key="1">
    <source>
        <dbReference type="EMBL" id="ORX54493.1"/>
    </source>
</evidence>
<dbReference type="AlphaFoldDB" id="A0A1X2GIA4"/>
<dbReference type="Proteomes" id="UP000242146">
    <property type="component" value="Unassembled WGS sequence"/>
</dbReference>
<proteinExistence type="predicted"/>
<protein>
    <submittedName>
        <fullName evidence="1">Uncharacterized protein</fullName>
    </submittedName>
</protein>